<dbReference type="InterPro" id="IPR024742">
    <property type="entry name" value="Glycogen_debranch_N"/>
</dbReference>
<dbReference type="InterPro" id="IPR008928">
    <property type="entry name" value="6-hairpin_glycosidase_sf"/>
</dbReference>
<evidence type="ECO:0000259" key="3">
    <source>
        <dbReference type="Pfam" id="PF12439"/>
    </source>
</evidence>
<organism evidence="4 5">
    <name type="scientific">Pararobbsia alpina</name>
    <dbReference type="NCBI Taxonomy" id="621374"/>
    <lineage>
        <taxon>Bacteria</taxon>
        <taxon>Pseudomonadati</taxon>
        <taxon>Pseudomonadota</taxon>
        <taxon>Betaproteobacteria</taxon>
        <taxon>Burkholderiales</taxon>
        <taxon>Burkholderiaceae</taxon>
        <taxon>Pararobbsia</taxon>
    </lineage>
</organism>
<dbReference type="GO" id="GO:0004134">
    <property type="term" value="F:4-alpha-glucanotransferase activity"/>
    <property type="evidence" value="ECO:0007669"/>
    <property type="project" value="InterPro"/>
</dbReference>
<dbReference type="Proteomes" id="UP000494115">
    <property type="component" value="Unassembled WGS sequence"/>
</dbReference>
<feature type="domain" description="Glycogen debranching enzyme bacterial and archaeal type N-terminal" evidence="3">
    <location>
        <begin position="10"/>
        <end position="270"/>
    </location>
</feature>
<dbReference type="PANTHER" id="PTHR10569:SF2">
    <property type="entry name" value="GLYCOGEN DEBRANCHING ENZYME"/>
    <property type="match status" value="1"/>
</dbReference>
<dbReference type="InterPro" id="IPR032790">
    <property type="entry name" value="GDE_C"/>
</dbReference>
<dbReference type="Pfam" id="PF12439">
    <property type="entry name" value="GDE_N"/>
    <property type="match status" value="1"/>
</dbReference>
<feature type="region of interest" description="Disordered" evidence="1">
    <location>
        <begin position="171"/>
        <end position="211"/>
    </location>
</feature>
<feature type="compositionally biased region" description="Gly residues" evidence="1">
    <location>
        <begin position="190"/>
        <end position="200"/>
    </location>
</feature>
<dbReference type="RefSeq" id="WP_175107300.1">
    <property type="nucleotide sequence ID" value="NZ_CADIKM010000033.1"/>
</dbReference>
<evidence type="ECO:0008006" key="6">
    <source>
        <dbReference type="Google" id="ProtNLM"/>
    </source>
</evidence>
<dbReference type="GO" id="GO:0005980">
    <property type="term" value="P:glycogen catabolic process"/>
    <property type="evidence" value="ECO:0007669"/>
    <property type="project" value="InterPro"/>
</dbReference>
<evidence type="ECO:0000313" key="5">
    <source>
        <dbReference type="Proteomes" id="UP000494115"/>
    </source>
</evidence>
<keyword evidence="5" id="KW-1185">Reference proteome</keyword>
<dbReference type="AlphaFoldDB" id="A0A6S7BI12"/>
<evidence type="ECO:0000256" key="1">
    <source>
        <dbReference type="SAM" id="MobiDB-lite"/>
    </source>
</evidence>
<evidence type="ECO:0000259" key="2">
    <source>
        <dbReference type="Pfam" id="PF06202"/>
    </source>
</evidence>
<gene>
    <name evidence="4" type="ORF">LMG28138_04663</name>
</gene>
<dbReference type="EMBL" id="CADIKM010000033">
    <property type="protein sequence ID" value="CAB3799510.1"/>
    <property type="molecule type" value="Genomic_DNA"/>
</dbReference>
<name>A0A6S7BI12_9BURK</name>
<dbReference type="Gene3D" id="1.50.10.10">
    <property type="match status" value="1"/>
</dbReference>
<proteinExistence type="predicted"/>
<dbReference type="InterPro" id="IPR010401">
    <property type="entry name" value="AGL/Gdb1"/>
</dbReference>
<dbReference type="SUPFAM" id="SSF48208">
    <property type="entry name" value="Six-hairpin glycosidases"/>
    <property type="match status" value="1"/>
</dbReference>
<sequence>MSAKLDLEAEWLEADGCGGFASGTVGGERTRRYHALLLSATTPPTGRYVLVNGFEAWLETPEGRVFLSTQRYLPDVVYPDGVSRLRAFERAPWPTWRFAISDAESVDFELFVAKDSCETVLRWKTVPVSSSPAGTGRVLKVRLLLSGRDYHGLHHENPVFDFGFRSKDRARATTSSDGASDKTDKTSSGAGDGASNGTGEGDGRGDGNIEWQPYSGLPAITALSNGRYDHAPDWFRRFFYRAELARGLDDSEDLASPGVFSFDLGTGEAVLVLRTGRVLDDDAVTHTGMLAGRERDRRRTFTTEMACDADAYLVARGSGQTLLAGFPWFTDWGRDTFIAMRGLMVATGRLAEAEAILLGWAGVLSEGMMPNRFPDDGGEPEYNSVDASLWFIVAVHDYLATGHAGTQTQARLRHAVGAILDAYSRGTRFAIAADADGLIRAGVPGVQLTWMDAKVGDWVVTPRIGKPVEIQALWINALRVAGVWTQDWRTLEQRAADAFRERFIDTYGGGLFDVVDVDHESGKLDRAIRPNQIFAVGGLPFSVLEGENAQRVVAQVEAELLTPLGLRSLSPRDPGYRGRYEGDRLQRDGVYHQGTVWPWLSGPFVEAWLRVRDASAASRNEAAARFLEPLRAHLRTAGLGHVSEIADGDAPHTPRGAPFQAWSLGELIRIEKLLAG</sequence>
<dbReference type="GO" id="GO:0004135">
    <property type="term" value="F:amylo-alpha-1,6-glucosidase activity"/>
    <property type="evidence" value="ECO:0007669"/>
    <property type="project" value="InterPro"/>
</dbReference>
<dbReference type="InterPro" id="IPR012341">
    <property type="entry name" value="6hp_glycosidase-like_sf"/>
</dbReference>
<dbReference type="PANTHER" id="PTHR10569">
    <property type="entry name" value="GLYCOGEN DEBRANCHING ENZYME"/>
    <property type="match status" value="1"/>
</dbReference>
<evidence type="ECO:0000313" key="4">
    <source>
        <dbReference type="EMBL" id="CAB3799510.1"/>
    </source>
</evidence>
<protein>
    <recommendedName>
        <fullName evidence="6">Glycogen debranching protein</fullName>
    </recommendedName>
</protein>
<dbReference type="Pfam" id="PF06202">
    <property type="entry name" value="GDE_C"/>
    <property type="match status" value="1"/>
</dbReference>
<feature type="domain" description="Glycogen debranching enzyme C-terminal" evidence="2">
    <location>
        <begin position="312"/>
        <end position="669"/>
    </location>
</feature>
<accession>A0A6S7BI12</accession>
<reference evidence="4 5" key="1">
    <citation type="submission" date="2020-04" db="EMBL/GenBank/DDBJ databases">
        <authorList>
            <person name="De Canck E."/>
        </authorList>
    </citation>
    <scope>NUCLEOTIDE SEQUENCE [LARGE SCALE GENOMIC DNA]</scope>
    <source>
        <strain evidence="4 5">LMG 28138</strain>
    </source>
</reference>